<evidence type="ECO:0000313" key="2">
    <source>
        <dbReference type="EMBL" id="JAH51151.1"/>
    </source>
</evidence>
<proteinExistence type="predicted"/>
<keyword evidence="1" id="KW-0472">Membrane</keyword>
<dbReference type="EMBL" id="GBXM01057426">
    <property type="protein sequence ID" value="JAH51151.1"/>
    <property type="molecule type" value="Transcribed_RNA"/>
</dbReference>
<dbReference type="AlphaFoldDB" id="A0A0E9TC06"/>
<sequence>MKDVCVYVTFPIIPRIFYYFPLHFPLIFQK</sequence>
<name>A0A0E9TC06_ANGAN</name>
<reference evidence="2" key="2">
    <citation type="journal article" date="2015" name="Fish Shellfish Immunol.">
        <title>Early steps in the European eel (Anguilla anguilla)-Vibrio vulnificus interaction in the gills: Role of the RtxA13 toxin.</title>
        <authorList>
            <person name="Callol A."/>
            <person name="Pajuelo D."/>
            <person name="Ebbesson L."/>
            <person name="Teles M."/>
            <person name="MacKenzie S."/>
            <person name="Amaro C."/>
        </authorList>
    </citation>
    <scope>NUCLEOTIDE SEQUENCE</scope>
</reference>
<feature type="transmembrane region" description="Helical" evidence="1">
    <location>
        <begin position="6"/>
        <end position="28"/>
    </location>
</feature>
<organism evidence="2">
    <name type="scientific">Anguilla anguilla</name>
    <name type="common">European freshwater eel</name>
    <name type="synonym">Muraena anguilla</name>
    <dbReference type="NCBI Taxonomy" id="7936"/>
    <lineage>
        <taxon>Eukaryota</taxon>
        <taxon>Metazoa</taxon>
        <taxon>Chordata</taxon>
        <taxon>Craniata</taxon>
        <taxon>Vertebrata</taxon>
        <taxon>Euteleostomi</taxon>
        <taxon>Actinopterygii</taxon>
        <taxon>Neopterygii</taxon>
        <taxon>Teleostei</taxon>
        <taxon>Anguilliformes</taxon>
        <taxon>Anguillidae</taxon>
        <taxon>Anguilla</taxon>
    </lineage>
</organism>
<keyword evidence="1" id="KW-0812">Transmembrane</keyword>
<protein>
    <submittedName>
        <fullName evidence="2">Uncharacterized protein</fullName>
    </submittedName>
</protein>
<keyword evidence="1" id="KW-1133">Transmembrane helix</keyword>
<evidence type="ECO:0000256" key="1">
    <source>
        <dbReference type="SAM" id="Phobius"/>
    </source>
</evidence>
<accession>A0A0E9TC06</accession>
<reference evidence="2" key="1">
    <citation type="submission" date="2014-11" db="EMBL/GenBank/DDBJ databases">
        <authorList>
            <person name="Amaro Gonzalez C."/>
        </authorList>
    </citation>
    <scope>NUCLEOTIDE SEQUENCE</scope>
</reference>